<feature type="transmembrane region" description="Helical" evidence="7">
    <location>
        <begin position="16"/>
        <end position="40"/>
    </location>
</feature>
<evidence type="ECO:0000256" key="3">
    <source>
        <dbReference type="ARBA" id="ARBA00022741"/>
    </source>
</evidence>
<dbReference type="CDD" id="cd03228">
    <property type="entry name" value="ABCC_MRP_Like"/>
    <property type="match status" value="1"/>
</dbReference>
<dbReference type="PANTHER" id="PTHR43394:SF1">
    <property type="entry name" value="ATP-BINDING CASSETTE SUB-FAMILY B MEMBER 10, MITOCHONDRIAL"/>
    <property type="match status" value="1"/>
</dbReference>
<dbReference type="PROSITE" id="PS50893">
    <property type="entry name" value="ABC_TRANSPORTER_2"/>
    <property type="match status" value="1"/>
</dbReference>
<organism evidence="10 11">
    <name type="scientific">Blautia obeum</name>
    <dbReference type="NCBI Taxonomy" id="40520"/>
    <lineage>
        <taxon>Bacteria</taxon>
        <taxon>Bacillati</taxon>
        <taxon>Bacillota</taxon>
        <taxon>Clostridia</taxon>
        <taxon>Lachnospirales</taxon>
        <taxon>Lachnospiraceae</taxon>
        <taxon>Blautia</taxon>
    </lineage>
</organism>
<feature type="domain" description="ABC transmembrane type-1" evidence="9">
    <location>
        <begin position="20"/>
        <end position="305"/>
    </location>
</feature>
<dbReference type="GO" id="GO:0005886">
    <property type="term" value="C:plasma membrane"/>
    <property type="evidence" value="ECO:0007669"/>
    <property type="project" value="UniProtKB-SubCell"/>
</dbReference>
<dbReference type="SUPFAM" id="SSF90123">
    <property type="entry name" value="ABC transporter transmembrane region"/>
    <property type="match status" value="1"/>
</dbReference>
<evidence type="ECO:0000259" key="8">
    <source>
        <dbReference type="PROSITE" id="PS50893"/>
    </source>
</evidence>
<protein>
    <recommendedName>
        <fullName evidence="12">ABC transporter ATP-binding protein</fullName>
    </recommendedName>
</protein>
<feature type="transmembrane region" description="Helical" evidence="7">
    <location>
        <begin position="147"/>
        <end position="174"/>
    </location>
</feature>
<feature type="domain" description="ABC transporter" evidence="8">
    <location>
        <begin position="335"/>
        <end position="563"/>
    </location>
</feature>
<evidence type="ECO:0000313" key="10">
    <source>
        <dbReference type="EMBL" id="RCH41573.1"/>
    </source>
</evidence>
<dbReference type="InterPro" id="IPR003593">
    <property type="entry name" value="AAA+_ATPase"/>
</dbReference>
<dbReference type="InterPro" id="IPR036640">
    <property type="entry name" value="ABC1_TM_sf"/>
</dbReference>
<evidence type="ECO:0000256" key="5">
    <source>
        <dbReference type="ARBA" id="ARBA00022989"/>
    </source>
</evidence>
<dbReference type="InterPro" id="IPR039421">
    <property type="entry name" value="Type_1_exporter"/>
</dbReference>
<comment type="caution">
    <text evidence="10">The sequence shown here is derived from an EMBL/GenBank/DDBJ whole genome shotgun (WGS) entry which is preliminary data.</text>
</comment>
<evidence type="ECO:0000256" key="7">
    <source>
        <dbReference type="SAM" id="Phobius"/>
    </source>
</evidence>
<dbReference type="GO" id="GO:0015421">
    <property type="term" value="F:ABC-type oligopeptide transporter activity"/>
    <property type="evidence" value="ECO:0007669"/>
    <property type="project" value="TreeGrafter"/>
</dbReference>
<keyword evidence="4" id="KW-0067">ATP-binding</keyword>
<dbReference type="Gene3D" id="3.40.50.300">
    <property type="entry name" value="P-loop containing nucleotide triphosphate hydrolases"/>
    <property type="match status" value="1"/>
</dbReference>
<dbReference type="Pfam" id="PF00005">
    <property type="entry name" value="ABC_tran"/>
    <property type="match status" value="1"/>
</dbReference>
<evidence type="ECO:0000256" key="2">
    <source>
        <dbReference type="ARBA" id="ARBA00022692"/>
    </source>
</evidence>
<evidence type="ECO:0008006" key="12">
    <source>
        <dbReference type="Google" id="ProtNLM"/>
    </source>
</evidence>
<evidence type="ECO:0000313" key="11">
    <source>
        <dbReference type="Proteomes" id="UP000253208"/>
    </source>
</evidence>
<evidence type="ECO:0000256" key="4">
    <source>
        <dbReference type="ARBA" id="ARBA00022840"/>
    </source>
</evidence>
<dbReference type="Proteomes" id="UP000253208">
    <property type="component" value="Unassembled WGS sequence"/>
</dbReference>
<dbReference type="SUPFAM" id="SSF52540">
    <property type="entry name" value="P-loop containing nucleoside triphosphate hydrolases"/>
    <property type="match status" value="1"/>
</dbReference>
<dbReference type="GO" id="GO:0016887">
    <property type="term" value="F:ATP hydrolysis activity"/>
    <property type="evidence" value="ECO:0007669"/>
    <property type="project" value="InterPro"/>
</dbReference>
<evidence type="ECO:0000256" key="6">
    <source>
        <dbReference type="ARBA" id="ARBA00023136"/>
    </source>
</evidence>
<dbReference type="InterPro" id="IPR027417">
    <property type="entry name" value="P-loop_NTPase"/>
</dbReference>
<dbReference type="PROSITE" id="PS50929">
    <property type="entry name" value="ABC_TM1F"/>
    <property type="match status" value="1"/>
</dbReference>
<dbReference type="SMART" id="SM00382">
    <property type="entry name" value="AAA"/>
    <property type="match status" value="1"/>
</dbReference>
<feature type="transmembrane region" description="Helical" evidence="7">
    <location>
        <begin position="252"/>
        <end position="270"/>
    </location>
</feature>
<keyword evidence="5 7" id="KW-1133">Transmembrane helix</keyword>
<evidence type="ECO:0000259" key="9">
    <source>
        <dbReference type="PROSITE" id="PS50929"/>
    </source>
</evidence>
<dbReference type="InterPro" id="IPR003439">
    <property type="entry name" value="ABC_transporter-like_ATP-bd"/>
</dbReference>
<comment type="subcellular location">
    <subcellularLocation>
        <location evidence="1">Cell membrane</location>
        <topology evidence="1">Multi-pass membrane protein</topology>
    </subcellularLocation>
</comment>
<accession>A0A367FUD2</accession>
<dbReference type="EMBL" id="PSQG01000045">
    <property type="protein sequence ID" value="RCH41573.1"/>
    <property type="molecule type" value="Genomic_DNA"/>
</dbReference>
<proteinExistence type="predicted"/>
<dbReference type="Gene3D" id="1.20.1560.10">
    <property type="entry name" value="ABC transporter type 1, transmembrane domain"/>
    <property type="match status" value="1"/>
</dbReference>
<dbReference type="GO" id="GO:0005524">
    <property type="term" value="F:ATP binding"/>
    <property type="evidence" value="ECO:0007669"/>
    <property type="project" value="UniProtKB-KW"/>
</dbReference>
<dbReference type="InterPro" id="IPR011527">
    <property type="entry name" value="ABC1_TM_dom"/>
</dbReference>
<dbReference type="PANTHER" id="PTHR43394">
    <property type="entry name" value="ATP-DEPENDENT PERMEASE MDL1, MITOCHONDRIAL"/>
    <property type="match status" value="1"/>
</dbReference>
<evidence type="ECO:0000256" key="1">
    <source>
        <dbReference type="ARBA" id="ARBA00004651"/>
    </source>
</evidence>
<gene>
    <name evidence="10" type="ORF">C4886_17550</name>
</gene>
<keyword evidence="6 7" id="KW-0472">Membrane</keyword>
<dbReference type="AlphaFoldDB" id="A0A367FUD2"/>
<reference evidence="10 11" key="1">
    <citation type="submission" date="2018-02" db="EMBL/GenBank/DDBJ databases">
        <title>Complete genome sequencing of Faecalibacterium prausnitzii strains isolated from the human gut.</title>
        <authorList>
            <person name="Fitzgerald B.C."/>
            <person name="Shkoporov A.N."/>
            <person name="Ross P.R."/>
            <person name="Hill C."/>
        </authorList>
    </citation>
    <scope>NUCLEOTIDE SEQUENCE [LARGE SCALE GENOMIC DNA]</scope>
    <source>
        <strain evidence="10 11">APC942/31-1</strain>
    </source>
</reference>
<keyword evidence="3" id="KW-0547">Nucleotide-binding</keyword>
<sequence length="572" mass="66731">MKMLYMIKDILNKRTTILLIISFIMLIANALLAPVILILSKKLIDYIAIPPAKKEMVVCIIIGYIIFQLLNEMLENIKNYIDSDIRYDMENIVNCKINTKIKKLQLKYFEMPQMYDVIERISTTVVQGIINSFDTIMGVLEPLLLLISYSITLFFIKWYFPVILLIMNIPYLVFLKKRNSLNYEQYKKLSREKRYANYWKNAILDKEFIKDIRVCEAYTYISNKWKKLILKIYNKEKKLILKIGKINTVIQIIRSFSLGICLIVTAVMVLKKEILIGSFVLVYEAVNSLNTNFTIVANQYGSIHELGMFLKDWELFNSFDEENPGNLGEIEFSDIRFKNVFYRYPNSKDYALKDINVEIKYGEKIGIVGKNGSGKSTFINLLLGLYYPEQGEITVDGHDIKNVLKAYRQKLMCMFQDFLKLPMKLEENLYVGRKRKIDDTTEYLQKRLGLKMNDILGNLDDKGRELSGGEWQSVALVRALLYKKELNIFDEPTSNLDSTTESKYLQFIKDKTENDTVIIVTHKLSLLQLCDRILVFKEGKIIQDGNYEEISKTSSEFKELLESQSSFFRSQM</sequence>
<name>A0A367FUD2_9FIRM</name>
<keyword evidence="2 7" id="KW-0812">Transmembrane</keyword>